<accession>A0A6G9XN40</accession>
<evidence type="ECO:0000256" key="1">
    <source>
        <dbReference type="SAM" id="MobiDB-lite"/>
    </source>
</evidence>
<organism evidence="2 3">
    <name type="scientific">Nocardia brasiliensis</name>
    <dbReference type="NCBI Taxonomy" id="37326"/>
    <lineage>
        <taxon>Bacteria</taxon>
        <taxon>Bacillati</taxon>
        <taxon>Actinomycetota</taxon>
        <taxon>Actinomycetes</taxon>
        <taxon>Mycobacteriales</taxon>
        <taxon>Nocardiaceae</taxon>
        <taxon>Nocardia</taxon>
    </lineage>
</organism>
<feature type="compositionally biased region" description="Polar residues" evidence="1">
    <location>
        <begin position="170"/>
        <end position="210"/>
    </location>
</feature>
<reference evidence="2 3" key="1">
    <citation type="journal article" date="2019" name="ACS Chem. Biol.">
        <title>Identification and Mobilization of a Cryptic Antibiotic Biosynthesis Gene Locus from a Human-Pathogenic Nocardia Isolate.</title>
        <authorList>
            <person name="Herisse M."/>
            <person name="Ishida K."/>
            <person name="Porter J.L."/>
            <person name="Howden B."/>
            <person name="Hertweck C."/>
            <person name="Stinear T.P."/>
            <person name="Pidot S.J."/>
        </authorList>
    </citation>
    <scope>NUCLEOTIDE SEQUENCE [LARGE SCALE GENOMIC DNA]</scope>
    <source>
        <strain evidence="2 3">AUSMDU00024985</strain>
    </source>
</reference>
<dbReference type="Proteomes" id="UP000501705">
    <property type="component" value="Chromosome"/>
</dbReference>
<sequence>MTQLERAAKLHEQGLLSDQEFADLKQRLLNGKVAPPRPPALEQPTQPEPTTSTDSHRGGSDKRIPALLLAGLTAFQAAGLRRPVRNGPATTQGIGAPFARSRPATAAGRFGGLVKEANSKPEIGAGGGGGKSGAGQSSSMGTMGMLAGVDPVPKQQPGVGDLPDVIDIVNQGTPEPGQSRTLPSGTGVQTNPGGTSTQWSPPGGQPFTTETTPPRPKQQSTPSPSQQSSITPQQLTGVEPMPTQQQGPMDLIDVLALTKQGPIKPNTTTELPSGYTIENTTTTTENGVTVSTNTYSYPGAETTSRTEYTRTFNEPFNGEGSSYDATVDENGNLISVTVHGSKTIKQITFNPDHSYTVTGTDGSTQRFDPTGKPITKPPTDLDNPKSQATKDWLREGWHTATSLNRFIQNLQGARGVDGFKDGAETLGNAATAYGEWALKNQNNPSANAELLAKFGQKLFRYDELVQYGPQYWQQKMGLDIATALIGGEGAGAARPLLRAGDEAAEGLGAGATAPKGGAALPGTVDPYGMKLDIDGPRALERPGPSNNLGLNAGELSWSRTAEGHFGDYGKGLDPYPSRPYMRSNEFTQMIIDAVPPVPDPQGYPGAMLWEAPGSLRGTPGTYELVIDVPNQTIIHYLFKGDR</sequence>
<feature type="compositionally biased region" description="Low complexity" evidence="1">
    <location>
        <begin position="217"/>
        <end position="236"/>
    </location>
</feature>
<evidence type="ECO:0000313" key="2">
    <source>
        <dbReference type="EMBL" id="QIS02326.1"/>
    </source>
</evidence>
<feature type="compositionally biased region" description="Low complexity" evidence="1">
    <location>
        <begin position="42"/>
        <end position="51"/>
    </location>
</feature>
<dbReference type="EMBL" id="CP046171">
    <property type="protein sequence ID" value="QIS02326.1"/>
    <property type="molecule type" value="Genomic_DNA"/>
</dbReference>
<gene>
    <name evidence="2" type="ORF">F5X71_08325</name>
</gene>
<feature type="region of interest" description="Disordered" evidence="1">
    <location>
        <begin position="118"/>
        <end position="246"/>
    </location>
</feature>
<dbReference type="AlphaFoldDB" id="A0A6G9XN40"/>
<feature type="region of interest" description="Disordered" evidence="1">
    <location>
        <begin position="356"/>
        <end position="387"/>
    </location>
</feature>
<protein>
    <submittedName>
        <fullName evidence="2">Uncharacterized protein</fullName>
    </submittedName>
</protein>
<proteinExistence type="predicted"/>
<feature type="region of interest" description="Disordered" evidence="1">
    <location>
        <begin position="27"/>
        <end position="62"/>
    </location>
</feature>
<feature type="compositionally biased region" description="Gly residues" evidence="1">
    <location>
        <begin position="124"/>
        <end position="133"/>
    </location>
</feature>
<evidence type="ECO:0000313" key="3">
    <source>
        <dbReference type="Proteomes" id="UP000501705"/>
    </source>
</evidence>
<dbReference type="RefSeq" id="WP_167461426.1">
    <property type="nucleotide sequence ID" value="NZ_CP046171.1"/>
</dbReference>
<name>A0A6G9XN40_NOCBR</name>
<feature type="compositionally biased region" description="Polar residues" evidence="1">
    <location>
        <begin position="356"/>
        <end position="367"/>
    </location>
</feature>